<feature type="compositionally biased region" description="Low complexity" evidence="10">
    <location>
        <begin position="166"/>
        <end position="178"/>
    </location>
</feature>
<feature type="region of interest" description="Disordered" evidence="10">
    <location>
        <begin position="1681"/>
        <end position="1760"/>
    </location>
</feature>
<keyword evidence="6" id="KW-0862">Zinc</keyword>
<feature type="compositionally biased region" description="Low complexity" evidence="10">
    <location>
        <begin position="143"/>
        <end position="153"/>
    </location>
</feature>
<feature type="region of interest" description="Disordered" evidence="10">
    <location>
        <begin position="1446"/>
        <end position="1551"/>
    </location>
</feature>
<evidence type="ECO:0000256" key="5">
    <source>
        <dbReference type="ARBA" id="ARBA00022771"/>
    </source>
</evidence>
<feature type="compositionally biased region" description="Polar residues" evidence="10">
    <location>
        <begin position="638"/>
        <end position="658"/>
    </location>
</feature>
<feature type="compositionally biased region" description="Polar residues" evidence="10">
    <location>
        <begin position="491"/>
        <end position="502"/>
    </location>
</feature>
<feature type="compositionally biased region" description="Polar residues" evidence="10">
    <location>
        <begin position="679"/>
        <end position="698"/>
    </location>
</feature>
<dbReference type="OrthoDB" id="10029243at2759"/>
<dbReference type="InterPro" id="IPR013083">
    <property type="entry name" value="Znf_RING/FYVE/PHD"/>
</dbReference>
<evidence type="ECO:0000313" key="12">
    <source>
        <dbReference type="EMBL" id="KAG9483896.1"/>
    </source>
</evidence>
<accession>A0A8J6FAR9</accession>
<comment type="caution">
    <text evidence="12">The sequence shown here is derived from an EMBL/GenBank/DDBJ whole genome shotgun (WGS) entry which is preliminary data.</text>
</comment>
<evidence type="ECO:0000256" key="10">
    <source>
        <dbReference type="SAM" id="MobiDB-lite"/>
    </source>
</evidence>
<feature type="compositionally biased region" description="Polar residues" evidence="10">
    <location>
        <begin position="132"/>
        <end position="142"/>
    </location>
</feature>
<keyword evidence="13" id="KW-1185">Reference proteome</keyword>
<feature type="region of interest" description="Disordered" evidence="10">
    <location>
        <begin position="603"/>
        <end position="714"/>
    </location>
</feature>
<comment type="subcellular location">
    <subcellularLocation>
        <location evidence="1">Nucleus</location>
    </subcellularLocation>
</comment>
<feature type="region of interest" description="Disordered" evidence="10">
    <location>
        <begin position="132"/>
        <end position="297"/>
    </location>
</feature>
<protein>
    <recommendedName>
        <fullName evidence="11">PHD-type domain-containing protein</fullName>
    </recommendedName>
</protein>
<evidence type="ECO:0000256" key="7">
    <source>
        <dbReference type="ARBA" id="ARBA00022843"/>
    </source>
</evidence>
<keyword evidence="4" id="KW-0479">Metal-binding</keyword>
<feature type="compositionally biased region" description="Polar residues" evidence="10">
    <location>
        <begin position="1266"/>
        <end position="1277"/>
    </location>
</feature>
<feature type="region of interest" description="Disordered" evidence="10">
    <location>
        <begin position="867"/>
        <end position="982"/>
    </location>
</feature>
<feature type="compositionally biased region" description="Basic and acidic residues" evidence="10">
    <location>
        <begin position="1702"/>
        <end position="1711"/>
    </location>
</feature>
<evidence type="ECO:0000313" key="13">
    <source>
        <dbReference type="Proteomes" id="UP000770717"/>
    </source>
</evidence>
<feature type="region of interest" description="Disordered" evidence="10">
    <location>
        <begin position="73"/>
        <end position="94"/>
    </location>
</feature>
<feature type="domain" description="PHD-type" evidence="11">
    <location>
        <begin position="1770"/>
        <end position="1874"/>
    </location>
</feature>
<evidence type="ECO:0000259" key="11">
    <source>
        <dbReference type="PROSITE" id="PS51805"/>
    </source>
</evidence>
<feature type="compositionally biased region" description="Polar residues" evidence="10">
    <location>
        <begin position="564"/>
        <end position="584"/>
    </location>
</feature>
<name>A0A8J6FAR9_ELECQ</name>
<dbReference type="PROSITE" id="PS51805">
    <property type="entry name" value="EPHD"/>
    <property type="match status" value="1"/>
</dbReference>
<dbReference type="FunFam" id="3.30.40.10:FF:000116">
    <property type="entry name" value="Transcription factor 20 (AR1)"/>
    <property type="match status" value="1"/>
</dbReference>
<dbReference type="GO" id="GO:0005634">
    <property type="term" value="C:nucleus"/>
    <property type="evidence" value="ECO:0007669"/>
    <property type="project" value="UniProtKB-SubCell"/>
</dbReference>
<evidence type="ECO:0000256" key="1">
    <source>
        <dbReference type="ARBA" id="ARBA00004123"/>
    </source>
</evidence>
<feature type="compositionally biased region" description="Basic and acidic residues" evidence="10">
    <location>
        <begin position="1056"/>
        <end position="1080"/>
    </location>
</feature>
<feature type="region of interest" description="Disordered" evidence="10">
    <location>
        <begin position="475"/>
        <end position="590"/>
    </location>
</feature>
<proteinExistence type="predicted"/>
<feature type="compositionally biased region" description="Basic residues" evidence="10">
    <location>
        <begin position="1527"/>
        <end position="1547"/>
    </location>
</feature>
<feature type="region of interest" description="Disordered" evidence="10">
    <location>
        <begin position="1415"/>
        <end position="1434"/>
    </location>
</feature>
<feature type="compositionally biased region" description="Low complexity" evidence="10">
    <location>
        <begin position="512"/>
        <end position="523"/>
    </location>
</feature>
<dbReference type="InterPro" id="IPR001965">
    <property type="entry name" value="Znf_PHD"/>
</dbReference>
<feature type="compositionally biased region" description="Polar residues" evidence="10">
    <location>
        <begin position="1511"/>
        <end position="1520"/>
    </location>
</feature>
<evidence type="ECO:0000256" key="6">
    <source>
        <dbReference type="ARBA" id="ARBA00022833"/>
    </source>
</evidence>
<feature type="compositionally biased region" description="Low complexity" evidence="10">
    <location>
        <begin position="372"/>
        <end position="396"/>
    </location>
</feature>
<feature type="region of interest" description="Disordered" evidence="10">
    <location>
        <begin position="1053"/>
        <end position="1196"/>
    </location>
</feature>
<keyword evidence="3" id="KW-0597">Phosphoprotein</keyword>
<feature type="compositionally biased region" description="Low complexity" evidence="10">
    <location>
        <begin position="251"/>
        <end position="264"/>
    </location>
</feature>
<feature type="region of interest" description="Disordered" evidence="10">
    <location>
        <begin position="1208"/>
        <end position="1278"/>
    </location>
</feature>
<keyword evidence="7" id="KW-0832">Ubl conjugation</keyword>
<dbReference type="PANTHER" id="PTHR14955">
    <property type="entry name" value="RETINOIC ACID INDUCED 1/TRANSCRIPTION FACTOR 20"/>
    <property type="match status" value="1"/>
</dbReference>
<feature type="compositionally biased region" description="Low complexity" evidence="10">
    <location>
        <begin position="1477"/>
        <end position="1492"/>
    </location>
</feature>
<dbReference type="GO" id="GO:0008270">
    <property type="term" value="F:zinc ion binding"/>
    <property type="evidence" value="ECO:0007669"/>
    <property type="project" value="UniProtKB-KW"/>
</dbReference>
<keyword evidence="8" id="KW-0010">Activator</keyword>
<feature type="region of interest" description="Disordered" evidence="10">
    <location>
        <begin position="366"/>
        <end position="404"/>
    </location>
</feature>
<dbReference type="Proteomes" id="UP000770717">
    <property type="component" value="Unassembled WGS sequence"/>
</dbReference>
<dbReference type="InterPro" id="IPR034732">
    <property type="entry name" value="EPHD"/>
</dbReference>
<keyword evidence="9" id="KW-0539">Nucleus</keyword>
<sequence length="1889" mass="207023">MSWHSHNYIYNSGHSSFYNVVLCFRRKGELGIMQSFREQSNYHGNPPTYPPEAHGTSRVEEFSPRQQTQIFQGNYGGRRSGAATPTAIPPGETSTLQNYQTFRKESGDFYYLGNKEAGTPGGQTQQRRITGSVQSYGPPQGNSSTSSTGFSSHFGREGHHSQFAGQHSSSASLSQFSQEFPGSFSPGGGQYSSHIPSQLRHQLYQSHQPISQPGSSPASTGTSHLQQIPRSANLNSPSGYSLRMAQFGQHYPSSPGSSSSSYPPQRFGQSGTNYEAYSPGGTSSPFESHMSGSSFGTQQAYSSYTSQHLKNFEAAKIPQGGSQGPQQQNPSHLMQYSNSSKLLTQNQTGQYNQSEVSVRSPMQFQQNFSPISNPSPAASVVQSPSCSSTPSPLMTSGENIQCGQGNVSLQSRNRILPMMPQLSPNTQITSFKGYSVESPHEKRLTDPGLSSLSALSSQVANLPNTVQHMLLSDALAPHKKGGKRTSRKTDSCANSETSSQAEEQLKSPLAESLDGSCSSSSGDPGERVRQLSGQSTSSEAGYKGPPSEKQSSPVHAWQNELSEKTTIQDINTTPEPTETFQEISKPSEKSVGVIVSTETVANRSEKVVEEAPTLITTDDDPTPEPELPGTAKGEDTKSCPNAQNGEPNANDAGSTTIGNVPLTEPDKSPVGAGFGFKETPSNSRNTSSLPQQPKNVDTGTFGGHSERKTGRSDKYPSLLQEVLQGHHQQERRYIRNAQEQTPVTESPDIPLRPNVLMTQVNDQTNRSMLGKTLAPHLESSHWGQWDRKPTSEIKQINLADYPSSRKFEGEPPASCHEPIGCPSERRSVICDISPLRQLVRDPASSHHLASSQERLQDGRAGQSVILPSGMLSLEKSNSQTGVAKGEEMESTKMVRKRTGEQCVPYSSKESPRGNASPRSMTFDSNQEYSSHGRSSNPKRGTGRVGSRGRSPAQSQDIGDKLKLSPGRSRGSSEIHHMTPTMSLSERASREALYSAFFQNADNSALGYHTNSRSSSYGEPHPSFASTLHYKRHMYQQEEYKEWLGSSAQAILSASQHRQDLQRKSPRQESYHVRSPGRSESEVLAYSQSGSFHEPSNIDFSRQIRMSEGTTSTLTVGDFKRNSQKAPPGDSAGWHIGRQSSPVKKAGSPASANQKPFSPIKDSETHGPRPSEATELSKSGCNAHRPSGPEEGSHHNPLIMRRKVRSFISPIPSKRQSSDDKARPVIASSKEGSDRALTSHIRSPRRNENEFLSITEEQSKSTHEQRSPTAVTLSSPTKTKILPPRKGRGLKLEAIVQKITSPNVRRTVAPSSSESVVEPVTLDDILSLKGRGCEAGGGPMEETAERAVDAVPDISNSEDLKIQSLSPKSFEAWPVNDDKQIKKEIDEQFMETKDLSESGPLIQPASNHYLETRVSSPALEQKCSLPPLQPSEMPDKEKIVNAPCAVTPKQTIIPPKGYFPSGKKKGRPIGSVNKQKKQLQQQNIQQPVPDPQQLQSPIETGLEPLPPPLPPQQTESISEQGLESEPKPKRRRRERRKQPGTTRRRRGKQAAPIVAPIEPEIKLKYASQTLDKTETKTKSFYPYIHVENKEELGLACVIINAEEEEQRWRKVTSVRKDQRNTSPQPSESKALPISSFMVQGPAVTESASVGHLVCCFCGKWANYKNLGDLFGPFYTQEYALTLSKNPPPKKSSETPQKVKVRHKDTLDGSKSDSDEEEEEPQEAREQRSLSAHPRYKRRNRSGDCTSSRHAVPSRRKTTDSCELVSLDSSGSVNADGVPDQGFQIPQLPLDSNEFWMHEACVLWANGVYFVCGRLYGLQEAFDLAREMICAHCQAPGATLGCFNKGCVCCYHFPCAMDSECLLNEENFSVRCPKHKTKTIKAVSSEQPEQG</sequence>
<feature type="compositionally biased region" description="Polar residues" evidence="10">
    <location>
        <begin position="267"/>
        <end position="297"/>
    </location>
</feature>
<feature type="region of interest" description="Disordered" evidence="10">
    <location>
        <begin position="1610"/>
        <end position="1631"/>
    </location>
</feature>
<reference evidence="12" key="1">
    <citation type="thesis" date="2020" institute="ProQuest LLC" country="789 East Eisenhower Parkway, Ann Arbor, MI, USA">
        <title>Comparative Genomics and Chromosome Evolution.</title>
        <authorList>
            <person name="Mudd A.B."/>
        </authorList>
    </citation>
    <scope>NUCLEOTIDE SEQUENCE</scope>
    <source>
        <strain evidence="12">HN-11 Male</strain>
        <tissue evidence="12">Kidney and liver</tissue>
    </source>
</reference>
<feature type="compositionally biased region" description="Polar residues" evidence="10">
    <location>
        <begin position="191"/>
        <end position="239"/>
    </location>
</feature>
<feature type="compositionally biased region" description="Basic residues" evidence="10">
    <location>
        <begin position="477"/>
        <end position="486"/>
    </location>
</feature>
<keyword evidence="5" id="KW-0863">Zinc-finger</keyword>
<evidence type="ECO:0000256" key="3">
    <source>
        <dbReference type="ARBA" id="ARBA00022553"/>
    </source>
</evidence>
<evidence type="ECO:0000256" key="9">
    <source>
        <dbReference type="ARBA" id="ARBA00023242"/>
    </source>
</evidence>
<gene>
    <name evidence="12" type="ORF">GDO78_009684</name>
</gene>
<keyword evidence="2" id="KW-1017">Isopeptide bond</keyword>
<dbReference type="SMART" id="SM00249">
    <property type="entry name" value="PHD"/>
    <property type="match status" value="1"/>
</dbReference>
<dbReference type="PANTHER" id="PTHR14955:SF7">
    <property type="entry name" value="TRANSCRIPTION FACTOR 20"/>
    <property type="match status" value="1"/>
</dbReference>
<evidence type="ECO:0000256" key="4">
    <source>
        <dbReference type="ARBA" id="ARBA00022723"/>
    </source>
</evidence>
<dbReference type="InterPro" id="IPR052440">
    <property type="entry name" value="Trans_Reg/Chrom_Remod"/>
</dbReference>
<evidence type="ECO:0000256" key="2">
    <source>
        <dbReference type="ARBA" id="ARBA00022499"/>
    </source>
</evidence>
<dbReference type="Gene3D" id="3.30.40.10">
    <property type="entry name" value="Zinc/RING finger domain, C3HC4 (zinc finger)"/>
    <property type="match status" value="1"/>
</dbReference>
<feature type="compositionally biased region" description="Basic and acidic residues" evidence="10">
    <location>
        <begin position="1256"/>
        <end position="1265"/>
    </location>
</feature>
<feature type="compositionally biased region" description="Polar residues" evidence="10">
    <location>
        <begin position="916"/>
        <end position="938"/>
    </location>
</feature>
<dbReference type="GO" id="GO:0006357">
    <property type="term" value="P:regulation of transcription by RNA polymerase II"/>
    <property type="evidence" value="ECO:0007669"/>
    <property type="project" value="TreeGrafter"/>
</dbReference>
<organism evidence="12 13">
    <name type="scientific">Eleutherodactylus coqui</name>
    <name type="common">Puerto Rican coqui</name>
    <dbReference type="NCBI Taxonomy" id="57060"/>
    <lineage>
        <taxon>Eukaryota</taxon>
        <taxon>Metazoa</taxon>
        <taxon>Chordata</taxon>
        <taxon>Craniata</taxon>
        <taxon>Vertebrata</taxon>
        <taxon>Euteleostomi</taxon>
        <taxon>Amphibia</taxon>
        <taxon>Batrachia</taxon>
        <taxon>Anura</taxon>
        <taxon>Neobatrachia</taxon>
        <taxon>Hyloidea</taxon>
        <taxon>Eleutherodactylidae</taxon>
        <taxon>Eleutherodactylinae</taxon>
        <taxon>Eleutherodactylus</taxon>
        <taxon>Eleutherodactylus</taxon>
    </lineage>
</organism>
<evidence type="ECO:0000256" key="8">
    <source>
        <dbReference type="ARBA" id="ARBA00023159"/>
    </source>
</evidence>
<feature type="compositionally biased region" description="Basic and acidic residues" evidence="10">
    <location>
        <begin position="704"/>
        <end position="714"/>
    </location>
</feature>
<dbReference type="EMBL" id="WNTK01000005">
    <property type="protein sequence ID" value="KAG9483896.1"/>
    <property type="molecule type" value="Genomic_DNA"/>
</dbReference>